<dbReference type="InterPro" id="IPR011051">
    <property type="entry name" value="RmlC_Cupin_sf"/>
</dbReference>
<evidence type="ECO:0000313" key="5">
    <source>
        <dbReference type="EMBL" id="TDV57665.1"/>
    </source>
</evidence>
<keyword evidence="6" id="KW-1185">Reference proteome</keyword>
<name>A0A4R7W5W9_9PSEU</name>
<dbReference type="GO" id="GO:0003700">
    <property type="term" value="F:DNA-binding transcription factor activity"/>
    <property type="evidence" value="ECO:0007669"/>
    <property type="project" value="InterPro"/>
</dbReference>
<dbReference type="SMART" id="SM00342">
    <property type="entry name" value="HTH_ARAC"/>
    <property type="match status" value="1"/>
</dbReference>
<dbReference type="SUPFAM" id="SSF51182">
    <property type="entry name" value="RmlC-like cupins"/>
    <property type="match status" value="1"/>
</dbReference>
<evidence type="ECO:0000256" key="3">
    <source>
        <dbReference type="ARBA" id="ARBA00023163"/>
    </source>
</evidence>
<dbReference type="GO" id="GO:0043565">
    <property type="term" value="F:sequence-specific DNA binding"/>
    <property type="evidence" value="ECO:0007669"/>
    <property type="project" value="InterPro"/>
</dbReference>
<comment type="caution">
    <text evidence="5">The sequence shown here is derived from an EMBL/GenBank/DDBJ whole genome shotgun (WGS) entry which is preliminary data.</text>
</comment>
<evidence type="ECO:0000256" key="1">
    <source>
        <dbReference type="ARBA" id="ARBA00023015"/>
    </source>
</evidence>
<feature type="domain" description="HTH araC/xylS-type" evidence="4">
    <location>
        <begin position="132"/>
        <end position="216"/>
    </location>
</feature>
<dbReference type="PANTHER" id="PTHR46796:SF15">
    <property type="entry name" value="BLL1074 PROTEIN"/>
    <property type="match status" value="1"/>
</dbReference>
<dbReference type="InterPro" id="IPR009057">
    <property type="entry name" value="Homeodomain-like_sf"/>
</dbReference>
<evidence type="ECO:0000256" key="2">
    <source>
        <dbReference type="ARBA" id="ARBA00023125"/>
    </source>
</evidence>
<proteinExistence type="predicted"/>
<accession>A0A4R7W5W9</accession>
<evidence type="ECO:0000313" key="6">
    <source>
        <dbReference type="Proteomes" id="UP000294927"/>
    </source>
</evidence>
<dbReference type="AlphaFoldDB" id="A0A4R7W5W9"/>
<evidence type="ECO:0000259" key="4">
    <source>
        <dbReference type="PROSITE" id="PS01124"/>
    </source>
</evidence>
<dbReference type="Gene3D" id="1.10.10.60">
    <property type="entry name" value="Homeodomain-like"/>
    <property type="match status" value="1"/>
</dbReference>
<dbReference type="EMBL" id="SOCP01000001">
    <property type="protein sequence ID" value="TDV57665.1"/>
    <property type="molecule type" value="Genomic_DNA"/>
</dbReference>
<dbReference type="Pfam" id="PF12833">
    <property type="entry name" value="HTH_18"/>
    <property type="match status" value="1"/>
</dbReference>
<dbReference type="Proteomes" id="UP000294927">
    <property type="component" value="Unassembled WGS sequence"/>
</dbReference>
<reference evidence="5 6" key="1">
    <citation type="submission" date="2019-03" db="EMBL/GenBank/DDBJ databases">
        <title>Genomic Encyclopedia of Archaeal and Bacterial Type Strains, Phase II (KMG-II): from individual species to whole genera.</title>
        <authorList>
            <person name="Goeker M."/>
        </authorList>
    </citation>
    <scope>NUCLEOTIDE SEQUENCE [LARGE SCALE GENOMIC DNA]</scope>
    <source>
        <strain evidence="5 6">DSM 45499</strain>
    </source>
</reference>
<dbReference type="InterPro" id="IPR050204">
    <property type="entry name" value="AraC_XylS_family_regulators"/>
</dbReference>
<sequence>MAPVSAGFEIGDGYACYRGPVADSAAHRHAAFQVAIAVRGEVAMLDASGTCHRAAALVVPPMTWHRMLAAPDLRTYFVDPQCAFADRLRGCRGVTPADELRDLDEELLRPAAARTSGELDPRLVAAMDAVWDLAMPELAARVGLSPQRLRALARAQLGMPLTRWRVWARLRRAAEALRAGRSLAEAALTAGFADQAHLTRWMREMMGLTPAAVLPALRGQSRHAV</sequence>
<keyword evidence="2 5" id="KW-0238">DNA-binding</keyword>
<dbReference type="InterPro" id="IPR018060">
    <property type="entry name" value="HTH_AraC"/>
</dbReference>
<dbReference type="OrthoDB" id="4549023at2"/>
<gene>
    <name evidence="5" type="ORF">CLV71_101538</name>
</gene>
<dbReference type="PANTHER" id="PTHR46796">
    <property type="entry name" value="HTH-TYPE TRANSCRIPTIONAL ACTIVATOR RHAS-RELATED"/>
    <property type="match status" value="1"/>
</dbReference>
<keyword evidence="3" id="KW-0804">Transcription</keyword>
<organism evidence="5 6">
    <name type="scientific">Actinophytocola oryzae</name>
    <dbReference type="NCBI Taxonomy" id="502181"/>
    <lineage>
        <taxon>Bacteria</taxon>
        <taxon>Bacillati</taxon>
        <taxon>Actinomycetota</taxon>
        <taxon>Actinomycetes</taxon>
        <taxon>Pseudonocardiales</taxon>
        <taxon>Pseudonocardiaceae</taxon>
    </lineage>
</organism>
<keyword evidence="1" id="KW-0805">Transcription regulation</keyword>
<dbReference type="PROSITE" id="PS01124">
    <property type="entry name" value="HTH_ARAC_FAMILY_2"/>
    <property type="match status" value="1"/>
</dbReference>
<dbReference type="SUPFAM" id="SSF46689">
    <property type="entry name" value="Homeodomain-like"/>
    <property type="match status" value="1"/>
</dbReference>
<protein>
    <submittedName>
        <fullName evidence="5">AraC-like DNA-binding protein</fullName>
    </submittedName>
</protein>